<dbReference type="CDD" id="cd04645">
    <property type="entry name" value="LbH_gamma_CA_like"/>
    <property type="match status" value="1"/>
</dbReference>
<dbReference type="RefSeq" id="WP_067859592.1">
    <property type="nucleotide sequence ID" value="NZ_CP011502.1"/>
</dbReference>
<dbReference type="AlphaFoldDB" id="A0A0U4CR55"/>
<dbReference type="SUPFAM" id="SSF51161">
    <property type="entry name" value="Trimeric LpxA-like enzymes"/>
    <property type="match status" value="1"/>
</dbReference>
<dbReference type="InterPro" id="IPR001451">
    <property type="entry name" value="Hexapep"/>
</dbReference>
<dbReference type="Pfam" id="PF00132">
    <property type="entry name" value="Hexapep"/>
    <property type="match status" value="1"/>
</dbReference>
<gene>
    <name evidence="1" type="ORF">AERYTH_13225</name>
</gene>
<dbReference type="PANTHER" id="PTHR13061:SF29">
    <property type="entry name" value="GAMMA CARBONIC ANHYDRASE-LIKE 1, MITOCHONDRIAL-RELATED"/>
    <property type="match status" value="1"/>
</dbReference>
<dbReference type="PATRIC" id="fig|2041.4.peg.2758"/>
<keyword evidence="2" id="KW-1185">Reference proteome</keyword>
<evidence type="ECO:0000313" key="1">
    <source>
        <dbReference type="EMBL" id="ALX05590.1"/>
    </source>
</evidence>
<proteinExistence type="predicted"/>
<dbReference type="Gene3D" id="2.160.10.10">
    <property type="entry name" value="Hexapeptide repeat proteins"/>
    <property type="match status" value="1"/>
</dbReference>
<dbReference type="EMBL" id="CP011502">
    <property type="protein sequence ID" value="ALX05590.1"/>
    <property type="molecule type" value="Genomic_DNA"/>
</dbReference>
<protein>
    <submittedName>
        <fullName evidence="1">Anhydrase</fullName>
    </submittedName>
</protein>
<dbReference type="KEGG" id="aer:AERYTH_13225"/>
<dbReference type="OrthoDB" id="9803036at2"/>
<evidence type="ECO:0000313" key="2">
    <source>
        <dbReference type="Proteomes" id="UP000067689"/>
    </source>
</evidence>
<accession>A0A0U4CR55</accession>
<dbReference type="Proteomes" id="UP000067689">
    <property type="component" value="Chromosome"/>
</dbReference>
<sequence length="174" mass="18176">MLIDLGDDRRPRVAETAFVAPNATLVGSVLLEEGASVWYGAVLRADNEPITVGPRSNVQDGCAFHVDRGHPVVLGEGVSVGHNAVVHGATVEDHCLVGMGAVVMNGAVIGSESLVAAGALVTAGMQVPPRSLVAGVPAKVRRELSDAEVEGLHRNARIYEEHRELHRGATVVTP</sequence>
<dbReference type="InterPro" id="IPR011004">
    <property type="entry name" value="Trimer_LpxA-like_sf"/>
</dbReference>
<dbReference type="InterPro" id="IPR050484">
    <property type="entry name" value="Transf_Hexapept/Carb_Anhydrase"/>
</dbReference>
<name>A0A0U4CR55_9ACTN</name>
<dbReference type="InterPro" id="IPR047324">
    <property type="entry name" value="LbH_gamma_CA-like"/>
</dbReference>
<dbReference type="PANTHER" id="PTHR13061">
    <property type="entry name" value="DYNACTIN SUBUNIT P25"/>
    <property type="match status" value="1"/>
</dbReference>
<organism evidence="1 2">
    <name type="scientific">Aeromicrobium erythreum</name>
    <dbReference type="NCBI Taxonomy" id="2041"/>
    <lineage>
        <taxon>Bacteria</taxon>
        <taxon>Bacillati</taxon>
        <taxon>Actinomycetota</taxon>
        <taxon>Actinomycetes</taxon>
        <taxon>Propionibacteriales</taxon>
        <taxon>Nocardioidaceae</taxon>
        <taxon>Aeromicrobium</taxon>
    </lineage>
</organism>
<dbReference type="STRING" id="2041.AERYTH_13225"/>
<reference evidence="1 2" key="1">
    <citation type="journal article" date="1991" name="Int. J. Syst. Bacteriol.">
        <title>Description of the erythromycin-producing bacterium Arthrobacter sp. strain NRRL B-3381 as Aeromicrobium erythreum gen. nov., sp. nov.</title>
        <authorList>
            <person name="Miller E.S."/>
            <person name="Woese C.R."/>
            <person name="Brenner S."/>
        </authorList>
    </citation>
    <scope>NUCLEOTIDE SEQUENCE [LARGE SCALE GENOMIC DNA]</scope>
    <source>
        <strain evidence="1 2">AR18</strain>
    </source>
</reference>